<dbReference type="SUPFAM" id="SSF52954">
    <property type="entry name" value="Class II aaRS ABD-related"/>
    <property type="match status" value="1"/>
</dbReference>
<feature type="domain" description="Aminoacyl-transfer RNA synthetases class-II family profile" evidence="10">
    <location>
        <begin position="38"/>
        <end position="318"/>
    </location>
</feature>
<evidence type="ECO:0000256" key="9">
    <source>
        <dbReference type="ARBA" id="ARBA00047671"/>
    </source>
</evidence>
<dbReference type="CDD" id="cd00861">
    <property type="entry name" value="ProRS_anticodon_short"/>
    <property type="match status" value="1"/>
</dbReference>
<dbReference type="SUPFAM" id="SSF55681">
    <property type="entry name" value="Class II aaRS and biotin synthetases"/>
    <property type="match status" value="1"/>
</dbReference>
<keyword evidence="4" id="KW-0547">Nucleotide-binding</keyword>
<accession>A0A2H0QUF0</accession>
<dbReference type="InterPro" id="IPR050062">
    <property type="entry name" value="Pro-tRNA_synthetase"/>
</dbReference>
<proteinExistence type="predicted"/>
<name>A0A2H0QUF0_9BACT</name>
<evidence type="ECO:0000259" key="10">
    <source>
        <dbReference type="PROSITE" id="PS50862"/>
    </source>
</evidence>
<sequence length="418" mass="47373">MRQSLLFTKTRKESPKDEVSKNADLLIRAGFIRKEMAGVYTYLPLGLRVLNKIMNIIRDEMDKIGGQELLMTSLQNKETWEKTGRWSDDVIDVWFKTSLLHGGEVGLANTHEEAITDLLTDYVASYKDLPIAAYQFQTKFRNEPRAKSGILRTREFIMKDMYSFSIDEANFREFYEKAADAYANVFNRVGIGEKTYRTFASGGSFSKFSDEFQTECEAGEDIIYIDNESGQAINKEIYTDELLDELKLKKEDMRETKAIEVGNIFPLGTRFSEPLKLVYKDEEGKEVPVYMGSYGIGPGRVMGTIAEVLSDEKGLVWPATVAPYQVHLVRLGDEPQVTEIADEFYDLLTSNGIEVLYDDRDLRPGEKFNDSDLIGVPIRLVVSAKTIAAGEYELVDRQNGKTFGVSESALVDEIKKRC</sequence>
<evidence type="ECO:0000256" key="7">
    <source>
        <dbReference type="ARBA" id="ARBA00023146"/>
    </source>
</evidence>
<keyword evidence="5" id="KW-0067">ATP-binding</keyword>
<dbReference type="InterPro" id="IPR006195">
    <property type="entry name" value="aa-tRNA-synth_II"/>
</dbReference>
<evidence type="ECO:0000256" key="2">
    <source>
        <dbReference type="ARBA" id="ARBA00019110"/>
    </source>
</evidence>
<keyword evidence="3" id="KW-0436">Ligase</keyword>
<gene>
    <name evidence="11" type="ORF">COV34_02355</name>
</gene>
<dbReference type="PANTHER" id="PTHR42753:SF2">
    <property type="entry name" value="PROLINE--TRNA LIGASE"/>
    <property type="match status" value="1"/>
</dbReference>
<dbReference type="EC" id="6.1.1.15" evidence="1"/>
<dbReference type="InterPro" id="IPR004154">
    <property type="entry name" value="Anticodon-bd"/>
</dbReference>
<protein>
    <recommendedName>
        <fullName evidence="2">Proline--tRNA ligase</fullName>
        <ecNumber evidence="1">6.1.1.15</ecNumber>
    </recommendedName>
    <alternativeName>
        <fullName evidence="8">Prolyl-tRNA synthetase</fullName>
    </alternativeName>
</protein>
<comment type="caution">
    <text evidence="11">The sequence shown here is derived from an EMBL/GenBank/DDBJ whole genome shotgun (WGS) entry which is preliminary data.</text>
</comment>
<dbReference type="InterPro" id="IPR002314">
    <property type="entry name" value="aa-tRNA-synt_IIb"/>
</dbReference>
<evidence type="ECO:0000256" key="4">
    <source>
        <dbReference type="ARBA" id="ARBA00022741"/>
    </source>
</evidence>
<dbReference type="GO" id="GO:0005524">
    <property type="term" value="F:ATP binding"/>
    <property type="evidence" value="ECO:0007669"/>
    <property type="project" value="UniProtKB-KW"/>
</dbReference>
<dbReference type="EMBL" id="PCXL01000013">
    <property type="protein sequence ID" value="PIR37908.1"/>
    <property type="molecule type" value="Genomic_DNA"/>
</dbReference>
<evidence type="ECO:0000256" key="3">
    <source>
        <dbReference type="ARBA" id="ARBA00022598"/>
    </source>
</evidence>
<comment type="catalytic activity">
    <reaction evidence="9">
        <text>tRNA(Pro) + L-proline + ATP = L-prolyl-tRNA(Pro) + AMP + diphosphate</text>
        <dbReference type="Rhea" id="RHEA:14305"/>
        <dbReference type="Rhea" id="RHEA-COMP:9700"/>
        <dbReference type="Rhea" id="RHEA-COMP:9702"/>
        <dbReference type="ChEBI" id="CHEBI:30616"/>
        <dbReference type="ChEBI" id="CHEBI:33019"/>
        <dbReference type="ChEBI" id="CHEBI:60039"/>
        <dbReference type="ChEBI" id="CHEBI:78442"/>
        <dbReference type="ChEBI" id="CHEBI:78532"/>
        <dbReference type="ChEBI" id="CHEBI:456215"/>
        <dbReference type="EC" id="6.1.1.15"/>
    </reaction>
</comment>
<dbReference type="Pfam" id="PF03129">
    <property type="entry name" value="HGTP_anticodon"/>
    <property type="match status" value="1"/>
</dbReference>
<keyword evidence="6" id="KW-0648">Protein biosynthesis</keyword>
<dbReference type="GO" id="GO:0005829">
    <property type="term" value="C:cytosol"/>
    <property type="evidence" value="ECO:0007669"/>
    <property type="project" value="TreeGrafter"/>
</dbReference>
<evidence type="ECO:0000313" key="12">
    <source>
        <dbReference type="Proteomes" id="UP000231333"/>
    </source>
</evidence>
<keyword evidence="7 11" id="KW-0030">Aminoacyl-tRNA synthetase</keyword>
<evidence type="ECO:0000313" key="11">
    <source>
        <dbReference type="EMBL" id="PIR37908.1"/>
    </source>
</evidence>
<dbReference type="PROSITE" id="PS50862">
    <property type="entry name" value="AA_TRNA_LIGASE_II"/>
    <property type="match status" value="1"/>
</dbReference>
<dbReference type="InterPro" id="IPR044140">
    <property type="entry name" value="ProRS_anticodon_short"/>
</dbReference>
<dbReference type="PRINTS" id="PR01046">
    <property type="entry name" value="TRNASYNTHPRO"/>
</dbReference>
<dbReference type="PANTHER" id="PTHR42753">
    <property type="entry name" value="MITOCHONDRIAL RIBOSOME PROTEIN L39/PROLYL-TRNA LIGASE FAMILY MEMBER"/>
    <property type="match status" value="1"/>
</dbReference>
<dbReference type="Proteomes" id="UP000231333">
    <property type="component" value="Unassembled WGS sequence"/>
</dbReference>
<evidence type="ECO:0000256" key="6">
    <source>
        <dbReference type="ARBA" id="ARBA00022917"/>
    </source>
</evidence>
<evidence type="ECO:0000256" key="5">
    <source>
        <dbReference type="ARBA" id="ARBA00022840"/>
    </source>
</evidence>
<evidence type="ECO:0000256" key="1">
    <source>
        <dbReference type="ARBA" id="ARBA00012831"/>
    </source>
</evidence>
<dbReference type="GO" id="GO:0004827">
    <property type="term" value="F:proline-tRNA ligase activity"/>
    <property type="evidence" value="ECO:0007669"/>
    <property type="project" value="UniProtKB-EC"/>
</dbReference>
<reference evidence="11 12" key="1">
    <citation type="submission" date="2017-09" db="EMBL/GenBank/DDBJ databases">
        <title>Depth-based differentiation of microbial function through sediment-hosted aquifers and enrichment of novel symbionts in the deep terrestrial subsurface.</title>
        <authorList>
            <person name="Probst A.J."/>
            <person name="Ladd B."/>
            <person name="Jarett J.K."/>
            <person name="Geller-Mcgrath D.E."/>
            <person name="Sieber C.M."/>
            <person name="Emerson J.B."/>
            <person name="Anantharaman K."/>
            <person name="Thomas B.C."/>
            <person name="Malmstrom R."/>
            <person name="Stieglmeier M."/>
            <person name="Klingl A."/>
            <person name="Woyke T."/>
            <person name="Ryan C.M."/>
            <person name="Banfield J.F."/>
        </authorList>
    </citation>
    <scope>NUCLEOTIDE SEQUENCE [LARGE SCALE GENOMIC DNA]</scope>
    <source>
        <strain evidence="11">CG10_big_fil_rev_8_21_14_0_10_42_12</strain>
    </source>
</reference>
<organism evidence="11 12">
    <name type="scientific">Candidatus Zambryskibacteria bacterium CG10_big_fil_rev_8_21_14_0_10_42_12</name>
    <dbReference type="NCBI Taxonomy" id="1975115"/>
    <lineage>
        <taxon>Bacteria</taxon>
        <taxon>Candidatus Zambryskiibacteriota</taxon>
    </lineage>
</organism>
<dbReference type="AlphaFoldDB" id="A0A2H0QUF0"/>
<dbReference type="GO" id="GO:0006433">
    <property type="term" value="P:prolyl-tRNA aminoacylation"/>
    <property type="evidence" value="ECO:0007669"/>
    <property type="project" value="InterPro"/>
</dbReference>
<evidence type="ECO:0000256" key="8">
    <source>
        <dbReference type="ARBA" id="ARBA00029731"/>
    </source>
</evidence>
<dbReference type="InterPro" id="IPR036621">
    <property type="entry name" value="Anticodon-bd_dom_sf"/>
</dbReference>
<dbReference type="InterPro" id="IPR045864">
    <property type="entry name" value="aa-tRNA-synth_II/BPL/LPL"/>
</dbReference>
<dbReference type="Gene3D" id="3.30.930.10">
    <property type="entry name" value="Bira Bifunctional Protein, Domain 2"/>
    <property type="match status" value="1"/>
</dbReference>
<dbReference type="Pfam" id="PF00587">
    <property type="entry name" value="tRNA-synt_2b"/>
    <property type="match status" value="1"/>
</dbReference>
<dbReference type="InterPro" id="IPR002316">
    <property type="entry name" value="Pro-tRNA-ligase_IIa"/>
</dbReference>
<dbReference type="Gene3D" id="3.40.50.800">
    <property type="entry name" value="Anticodon-binding domain"/>
    <property type="match status" value="1"/>
</dbReference>